<name>A0A430KW99_9GAMM</name>
<dbReference type="InterPro" id="IPR052062">
    <property type="entry name" value="Murein_DD/LD_carboxypeptidase"/>
</dbReference>
<dbReference type="Pfam" id="PF00877">
    <property type="entry name" value="NLPC_P60"/>
    <property type="match status" value="1"/>
</dbReference>
<reference evidence="7 8" key="1">
    <citation type="submission" date="2018-11" db="EMBL/GenBank/DDBJ databases">
        <title>The draft genome sequence of Amphritea opalescens ANRC-JH13T.</title>
        <authorList>
            <person name="Fang Z."/>
            <person name="Zhang Y."/>
            <person name="Han X."/>
        </authorList>
    </citation>
    <scope>NUCLEOTIDE SEQUENCE [LARGE SCALE GENOMIC DNA]</scope>
    <source>
        <strain evidence="7 8">ANRC-JH13</strain>
    </source>
</reference>
<evidence type="ECO:0000256" key="4">
    <source>
        <dbReference type="ARBA" id="ARBA00022801"/>
    </source>
</evidence>
<evidence type="ECO:0000256" key="3">
    <source>
        <dbReference type="ARBA" id="ARBA00022729"/>
    </source>
</evidence>
<dbReference type="Gene3D" id="3.90.1720.10">
    <property type="entry name" value="endopeptidase domain like (from Nostoc punctiforme)"/>
    <property type="match status" value="1"/>
</dbReference>
<dbReference type="Proteomes" id="UP000283087">
    <property type="component" value="Unassembled WGS sequence"/>
</dbReference>
<proteinExistence type="inferred from homology"/>
<dbReference type="PANTHER" id="PTHR47360:SF1">
    <property type="entry name" value="ENDOPEPTIDASE NLPC-RELATED"/>
    <property type="match status" value="1"/>
</dbReference>
<dbReference type="GO" id="GO:0006508">
    <property type="term" value="P:proteolysis"/>
    <property type="evidence" value="ECO:0007669"/>
    <property type="project" value="UniProtKB-KW"/>
</dbReference>
<comment type="similarity">
    <text evidence="1">Belongs to the peptidase C40 family.</text>
</comment>
<evidence type="ECO:0000259" key="6">
    <source>
        <dbReference type="PROSITE" id="PS51935"/>
    </source>
</evidence>
<comment type="caution">
    <text evidence="7">The sequence shown here is derived from an EMBL/GenBank/DDBJ whole genome shotgun (WGS) entry which is preliminary data.</text>
</comment>
<evidence type="ECO:0000256" key="5">
    <source>
        <dbReference type="ARBA" id="ARBA00022807"/>
    </source>
</evidence>
<dbReference type="GO" id="GO:0008234">
    <property type="term" value="F:cysteine-type peptidase activity"/>
    <property type="evidence" value="ECO:0007669"/>
    <property type="project" value="UniProtKB-KW"/>
</dbReference>
<sequence>MFDESGEDMAVRQRLLQHYQTWQGVPYRLGGTTKQGVDCSSFTQQAFQQQFGVQLPRTTADQAAEGMRVAGRSLQPGDLLFYRPGAKGRHVGIYVGRGEFLHASTSRGVMISRVDNPYWRQYFWQARRLDY</sequence>
<evidence type="ECO:0000256" key="1">
    <source>
        <dbReference type="ARBA" id="ARBA00007074"/>
    </source>
</evidence>
<keyword evidence="4 7" id="KW-0378">Hydrolase</keyword>
<dbReference type="PROSITE" id="PS51935">
    <property type="entry name" value="NLPC_P60"/>
    <property type="match status" value="1"/>
</dbReference>
<keyword evidence="2" id="KW-0645">Protease</keyword>
<protein>
    <submittedName>
        <fullName evidence="7">Glycoside hydrolase</fullName>
    </submittedName>
</protein>
<dbReference type="InterPro" id="IPR000064">
    <property type="entry name" value="NLP_P60_dom"/>
</dbReference>
<dbReference type="InterPro" id="IPR038765">
    <property type="entry name" value="Papain-like_cys_pep_sf"/>
</dbReference>
<dbReference type="AlphaFoldDB" id="A0A430KW99"/>
<evidence type="ECO:0000313" key="8">
    <source>
        <dbReference type="Proteomes" id="UP000283087"/>
    </source>
</evidence>
<feature type="domain" description="NlpC/P60" evidence="6">
    <location>
        <begin position="9"/>
        <end position="130"/>
    </location>
</feature>
<dbReference type="PANTHER" id="PTHR47360">
    <property type="entry name" value="MUREIN DD-ENDOPEPTIDASE MEPS/MUREIN LD-CARBOXYPEPTIDASE"/>
    <property type="match status" value="1"/>
</dbReference>
<keyword evidence="3" id="KW-0732">Signal</keyword>
<organism evidence="7 8">
    <name type="scientific">Amphritea opalescens</name>
    <dbReference type="NCBI Taxonomy" id="2490544"/>
    <lineage>
        <taxon>Bacteria</taxon>
        <taxon>Pseudomonadati</taxon>
        <taxon>Pseudomonadota</taxon>
        <taxon>Gammaproteobacteria</taxon>
        <taxon>Oceanospirillales</taxon>
        <taxon>Oceanospirillaceae</taxon>
        <taxon>Amphritea</taxon>
    </lineage>
</organism>
<keyword evidence="5" id="KW-0788">Thiol protease</keyword>
<evidence type="ECO:0000256" key="2">
    <source>
        <dbReference type="ARBA" id="ARBA00022670"/>
    </source>
</evidence>
<dbReference type="SUPFAM" id="SSF54001">
    <property type="entry name" value="Cysteine proteinases"/>
    <property type="match status" value="1"/>
</dbReference>
<evidence type="ECO:0000313" key="7">
    <source>
        <dbReference type="EMBL" id="RTE67785.1"/>
    </source>
</evidence>
<dbReference type="EMBL" id="RQXW01000001">
    <property type="protein sequence ID" value="RTE67785.1"/>
    <property type="molecule type" value="Genomic_DNA"/>
</dbReference>
<gene>
    <name evidence="7" type="ORF">EH243_00410</name>
</gene>
<accession>A0A430KW99</accession>
<keyword evidence="8" id="KW-1185">Reference proteome</keyword>
<dbReference type="OrthoDB" id="9807055at2"/>